<dbReference type="PANTHER" id="PTHR11960">
    <property type="entry name" value="EUKARYOTIC TRANSLATION INITIATION FACTOR 4E RELATED"/>
    <property type="match status" value="1"/>
</dbReference>
<evidence type="ECO:0008006" key="12">
    <source>
        <dbReference type="Google" id="ProtNLM"/>
    </source>
</evidence>
<dbReference type="GO" id="GO:0006417">
    <property type="term" value="P:regulation of translation"/>
    <property type="evidence" value="ECO:0007669"/>
    <property type="project" value="UniProtKB-KW"/>
</dbReference>
<evidence type="ECO:0000256" key="8">
    <source>
        <dbReference type="RuleBase" id="RU004374"/>
    </source>
</evidence>
<evidence type="ECO:0000313" key="10">
    <source>
        <dbReference type="EMBL" id="KTW31634.1"/>
    </source>
</evidence>
<evidence type="ECO:0000256" key="7">
    <source>
        <dbReference type="ARBA" id="ARBA00062860"/>
    </source>
</evidence>
<feature type="compositionally biased region" description="Basic and acidic residues" evidence="9">
    <location>
        <begin position="1"/>
        <end position="21"/>
    </location>
</feature>
<feature type="compositionally biased region" description="Polar residues" evidence="9">
    <location>
        <begin position="261"/>
        <end position="271"/>
    </location>
</feature>
<dbReference type="InterPro" id="IPR023398">
    <property type="entry name" value="TIF_eIF4e-like"/>
</dbReference>
<dbReference type="GO" id="GO:0016281">
    <property type="term" value="C:eukaryotic translation initiation factor 4F complex"/>
    <property type="evidence" value="ECO:0007669"/>
    <property type="project" value="TreeGrafter"/>
</dbReference>
<dbReference type="RefSeq" id="XP_018227750.1">
    <property type="nucleotide sequence ID" value="XM_018368890.1"/>
</dbReference>
<dbReference type="InterPro" id="IPR001040">
    <property type="entry name" value="TIF_eIF_4E"/>
</dbReference>
<gene>
    <name evidence="10" type="ORF">T552_00273</name>
</gene>
<dbReference type="Proteomes" id="UP000054454">
    <property type="component" value="Unassembled WGS sequence"/>
</dbReference>
<dbReference type="PANTHER" id="PTHR11960:SF8">
    <property type="entry name" value="EUKARYOTIC TRANSLATION INITIATION FACTOR 4E1-RELATED"/>
    <property type="match status" value="1"/>
</dbReference>
<name>A0A0W4ZTB7_PNEC8</name>
<evidence type="ECO:0000256" key="6">
    <source>
        <dbReference type="ARBA" id="ARBA00022917"/>
    </source>
</evidence>
<evidence type="ECO:0000256" key="9">
    <source>
        <dbReference type="SAM" id="MobiDB-lite"/>
    </source>
</evidence>
<evidence type="ECO:0000256" key="3">
    <source>
        <dbReference type="ARBA" id="ARBA00022540"/>
    </source>
</evidence>
<sequence>MKDDNKNDILERTEKKDPVEVEKEEIEESAKGISMIELNKGEEEEKEVKNNTDEEPESDNISSLRNGVLSEARDSSIVTVFHDSKNFTVKHPLMHKWTLWFTKPLTPGQRANTTDAWADSLKEVITFDSVEEFWGIYNNIAKASQLLPKSDYHLFKTGVRPEWEDKQNQRGGRWSYNNRDRRSVNIDELWLHIMLAAIGETLENEGDNEVMGVVVNIRKGFVRLGLWTRSTNNEEVLRAIGKRFREAMKIPDKETVEFYSHSDSAHSGSTRAKSKMYA</sequence>
<dbReference type="GO" id="GO:0003743">
    <property type="term" value="F:translation initiation factor activity"/>
    <property type="evidence" value="ECO:0007669"/>
    <property type="project" value="UniProtKB-KW"/>
</dbReference>
<evidence type="ECO:0000313" key="11">
    <source>
        <dbReference type="Proteomes" id="UP000054454"/>
    </source>
</evidence>
<feature type="region of interest" description="Disordered" evidence="9">
    <location>
        <begin position="1"/>
        <end position="66"/>
    </location>
</feature>
<keyword evidence="6 8" id="KW-0648">Protein biosynthesis</keyword>
<feature type="region of interest" description="Disordered" evidence="9">
    <location>
        <begin position="259"/>
        <end position="278"/>
    </location>
</feature>
<dbReference type="AlphaFoldDB" id="A0A0W4ZTB7"/>
<dbReference type="GeneID" id="28935092"/>
<dbReference type="Gene3D" id="3.30.760.10">
    <property type="entry name" value="RNA Cap, Translation Initiation Factor Eif4e"/>
    <property type="match status" value="1"/>
</dbReference>
<dbReference type="PROSITE" id="PS00813">
    <property type="entry name" value="IF4E"/>
    <property type="match status" value="1"/>
</dbReference>
<comment type="function">
    <text evidence="1">Recognizes and binds the 7-methylguanosine-containing mRNA cap during an early step in the initiation of protein synthesis and facilitates ribosome binding by inducing the unwinding of the mRNAs secondary structures.</text>
</comment>
<keyword evidence="3 8" id="KW-0396">Initiation factor</keyword>
<dbReference type="VEuPathDB" id="FungiDB:T552_00273"/>
<reference evidence="11" key="1">
    <citation type="journal article" date="2016" name="Nat. Commun.">
        <title>Genome analysis of three Pneumocystis species reveals adaptation mechanisms to life exclusively in mammalian hosts.</title>
        <authorList>
            <person name="Ma L."/>
            <person name="Chen Z."/>
            <person name="Huang D.W."/>
            <person name="Kutty G."/>
            <person name="Ishihara M."/>
            <person name="Wang H."/>
            <person name="Abouelleil A."/>
            <person name="Bishop L."/>
            <person name="Davey E."/>
            <person name="Deng R."/>
            <person name="Deng X."/>
            <person name="Fan L."/>
            <person name="Fantoni G."/>
            <person name="Fitzgerald M."/>
            <person name="Gogineni E."/>
            <person name="Goldberg J.M."/>
            <person name="Handley G."/>
            <person name="Hu X."/>
            <person name="Huber C."/>
            <person name="Jiao X."/>
            <person name="Jones K."/>
            <person name="Levin J.Z."/>
            <person name="Liu Y."/>
            <person name="Macdonald P."/>
            <person name="Melnikov A."/>
            <person name="Raley C."/>
            <person name="Sassi M."/>
            <person name="Sherman B.T."/>
            <person name="Song X."/>
            <person name="Sykes S."/>
            <person name="Tran B."/>
            <person name="Walsh L."/>
            <person name="Xia Y."/>
            <person name="Yang J."/>
            <person name="Young S."/>
            <person name="Zeng Q."/>
            <person name="Zheng X."/>
            <person name="Stephens R."/>
            <person name="Nusbaum C."/>
            <person name="Birren B.W."/>
            <person name="Azadi P."/>
            <person name="Lempicki R.A."/>
            <person name="Cuomo C.A."/>
            <person name="Kovacs J.A."/>
        </authorList>
    </citation>
    <scope>NUCLEOTIDE SEQUENCE [LARGE SCALE GENOMIC DNA]</scope>
    <source>
        <strain evidence="11">B80</strain>
    </source>
</reference>
<dbReference type="OrthoDB" id="590761at2759"/>
<evidence type="ECO:0000256" key="1">
    <source>
        <dbReference type="ARBA" id="ARBA00003021"/>
    </source>
</evidence>
<comment type="caution">
    <text evidence="10">The sequence shown here is derived from an EMBL/GenBank/DDBJ whole genome shotgun (WGS) entry which is preliminary data.</text>
</comment>
<proteinExistence type="inferred from homology"/>
<evidence type="ECO:0000256" key="5">
    <source>
        <dbReference type="ARBA" id="ARBA00022884"/>
    </source>
</evidence>
<dbReference type="SUPFAM" id="SSF55418">
    <property type="entry name" value="eIF4e-like"/>
    <property type="match status" value="1"/>
</dbReference>
<keyword evidence="4" id="KW-0810">Translation regulation</keyword>
<protein>
    <recommendedName>
        <fullName evidence="12">Eukaryotic translation initiation factor 4E</fullName>
    </recommendedName>
</protein>
<keyword evidence="11" id="KW-1185">Reference proteome</keyword>
<evidence type="ECO:0000256" key="4">
    <source>
        <dbReference type="ARBA" id="ARBA00022845"/>
    </source>
</evidence>
<comment type="subunit">
    <text evidence="7">eIF4F is a multi-subunit complex, the composition of which varies with external and internal environmental conditions. It is composed of at least eIF4A, eIF4E and eIF4G. eIF4E is also known to interact with other partners.</text>
</comment>
<accession>A0A0W4ZTB7</accession>
<dbReference type="FunFam" id="3.30.760.10:FF:000004">
    <property type="entry name" value="Eukaryotic translation initiation factor 4E-1"/>
    <property type="match status" value="1"/>
</dbReference>
<organism evidence="10 11">
    <name type="scientific">Pneumocystis carinii (strain B80)</name>
    <name type="common">Rat pneumocystis pneumonia agent</name>
    <name type="synonym">Pneumocystis carinii f. sp. carinii</name>
    <dbReference type="NCBI Taxonomy" id="1408658"/>
    <lineage>
        <taxon>Eukaryota</taxon>
        <taxon>Fungi</taxon>
        <taxon>Dikarya</taxon>
        <taxon>Ascomycota</taxon>
        <taxon>Taphrinomycotina</taxon>
        <taxon>Pneumocystomycetes</taxon>
        <taxon>Pneumocystaceae</taxon>
        <taxon>Pneumocystis</taxon>
    </lineage>
</organism>
<evidence type="ECO:0000256" key="2">
    <source>
        <dbReference type="ARBA" id="ARBA00009860"/>
    </source>
</evidence>
<comment type="similarity">
    <text evidence="2 8">Belongs to the eukaryotic initiation factor 4E family.</text>
</comment>
<dbReference type="InterPro" id="IPR019770">
    <property type="entry name" value="TIF_eIF_4E_CS"/>
</dbReference>
<dbReference type="GO" id="GO:0000340">
    <property type="term" value="F:RNA 7-methylguanosine cap binding"/>
    <property type="evidence" value="ECO:0007669"/>
    <property type="project" value="TreeGrafter"/>
</dbReference>
<keyword evidence="5 8" id="KW-0694">RNA-binding</keyword>
<dbReference type="EMBL" id="LFVZ01000001">
    <property type="protein sequence ID" value="KTW31634.1"/>
    <property type="molecule type" value="Genomic_DNA"/>
</dbReference>
<dbReference type="Pfam" id="PF01652">
    <property type="entry name" value="IF4E"/>
    <property type="match status" value="1"/>
</dbReference>
<feature type="compositionally biased region" description="Basic and acidic residues" evidence="9">
    <location>
        <begin position="39"/>
        <end position="52"/>
    </location>
</feature>